<evidence type="ECO:0000313" key="7">
    <source>
        <dbReference type="EMBL" id="RCK53995.1"/>
    </source>
</evidence>
<dbReference type="EMBL" id="JPWH01000001">
    <property type="protein sequence ID" value="RCK53995.1"/>
    <property type="molecule type" value="Genomic_DNA"/>
</dbReference>
<feature type="domain" description="EamA" evidence="6">
    <location>
        <begin position="149"/>
        <end position="283"/>
    </location>
</feature>
<evidence type="ECO:0000313" key="8">
    <source>
        <dbReference type="Proteomes" id="UP000252517"/>
    </source>
</evidence>
<dbReference type="SUPFAM" id="SSF103481">
    <property type="entry name" value="Multidrug resistance efflux transporter EmrE"/>
    <property type="match status" value="2"/>
</dbReference>
<evidence type="ECO:0000256" key="4">
    <source>
        <dbReference type="ARBA" id="ARBA00023136"/>
    </source>
</evidence>
<dbReference type="GO" id="GO:0016020">
    <property type="term" value="C:membrane"/>
    <property type="evidence" value="ECO:0007669"/>
    <property type="project" value="UniProtKB-SubCell"/>
</dbReference>
<keyword evidence="3 5" id="KW-1133">Transmembrane helix</keyword>
<feature type="transmembrane region" description="Helical" evidence="5">
    <location>
        <begin position="90"/>
        <end position="112"/>
    </location>
</feature>
<feature type="transmembrane region" description="Helical" evidence="5">
    <location>
        <begin position="174"/>
        <end position="196"/>
    </location>
</feature>
<dbReference type="PANTHER" id="PTHR32322">
    <property type="entry name" value="INNER MEMBRANE TRANSPORTER"/>
    <property type="match status" value="1"/>
</dbReference>
<feature type="transmembrane region" description="Helical" evidence="5">
    <location>
        <begin position="62"/>
        <end position="84"/>
    </location>
</feature>
<protein>
    <recommendedName>
        <fullName evidence="6">EamA domain-containing protein</fullName>
    </recommendedName>
</protein>
<dbReference type="InterPro" id="IPR050638">
    <property type="entry name" value="AA-Vitamin_Transporters"/>
</dbReference>
<sequence>MGELLLLGILALLWGSSYIFIKIAVGEIPPLTLIALRVSIAAVFLTVIVYMQKQHFPRDAKIWAQFLLQAFFNSIGAWTILAWGQQYVDSGLASVLNSTSPVFLFFISLLLVRHNQVNGLKLVGALTGLAGVILIVGPAALNGLGQHLMGQLAVLTGAFLYACGALYGKKFAALAPSVTAAGTMIWATIWLIPLCLINDHPWALRPSFSAIGAIVILSVFCTGVALLLYFRLVKTLGPMGVASQSYLRAGIGVFLGIFLLHEDPGPRTLLGIAIALTGVIILNWPKTTGIPAIRPSEITSKPAAPTQKQD</sequence>
<keyword evidence="2 5" id="KW-0812">Transmembrane</keyword>
<evidence type="ECO:0000259" key="6">
    <source>
        <dbReference type="Pfam" id="PF00892"/>
    </source>
</evidence>
<feature type="transmembrane region" description="Helical" evidence="5">
    <location>
        <begin position="31"/>
        <end position="50"/>
    </location>
</feature>
<dbReference type="PANTHER" id="PTHR32322:SF9">
    <property type="entry name" value="AMINO-ACID METABOLITE EFFLUX PUMP-RELATED"/>
    <property type="match status" value="1"/>
</dbReference>
<dbReference type="InterPro" id="IPR037185">
    <property type="entry name" value="EmrE-like"/>
</dbReference>
<feature type="transmembrane region" description="Helical" evidence="5">
    <location>
        <begin position="147"/>
        <end position="167"/>
    </location>
</feature>
<feature type="transmembrane region" description="Helical" evidence="5">
    <location>
        <begin position="245"/>
        <end position="261"/>
    </location>
</feature>
<evidence type="ECO:0000256" key="2">
    <source>
        <dbReference type="ARBA" id="ARBA00022692"/>
    </source>
</evidence>
<evidence type="ECO:0000256" key="3">
    <source>
        <dbReference type="ARBA" id="ARBA00022989"/>
    </source>
</evidence>
<name>A0A367XK40_9PROT</name>
<accession>A0A367XK40</accession>
<evidence type="ECO:0000256" key="5">
    <source>
        <dbReference type="SAM" id="Phobius"/>
    </source>
</evidence>
<dbReference type="Proteomes" id="UP000252517">
    <property type="component" value="Unassembled WGS sequence"/>
</dbReference>
<feature type="transmembrane region" description="Helical" evidence="5">
    <location>
        <begin position="119"/>
        <end position="141"/>
    </location>
</feature>
<feature type="transmembrane region" description="Helical" evidence="5">
    <location>
        <begin position="267"/>
        <end position="284"/>
    </location>
</feature>
<reference evidence="7 8" key="1">
    <citation type="submission" date="2014-07" db="EMBL/GenBank/DDBJ databases">
        <title>Draft genome sequence of Thalassospira profundimaris S25-3-2.</title>
        <authorList>
            <person name="Lai Q."/>
            <person name="Shao Z."/>
        </authorList>
    </citation>
    <scope>NUCLEOTIDE SEQUENCE [LARGE SCALE GENOMIC DNA]</scope>
    <source>
        <strain evidence="7 8">S25-3-2</strain>
    </source>
</reference>
<proteinExistence type="predicted"/>
<organism evidence="7 8">
    <name type="scientific">Thalassospira profundimaris</name>
    <dbReference type="NCBI Taxonomy" id="502049"/>
    <lineage>
        <taxon>Bacteria</taxon>
        <taxon>Pseudomonadati</taxon>
        <taxon>Pseudomonadota</taxon>
        <taxon>Alphaproteobacteria</taxon>
        <taxon>Rhodospirillales</taxon>
        <taxon>Thalassospiraceae</taxon>
        <taxon>Thalassospira</taxon>
    </lineage>
</organism>
<dbReference type="InterPro" id="IPR000620">
    <property type="entry name" value="EamA_dom"/>
</dbReference>
<dbReference type="Gene3D" id="1.10.3730.20">
    <property type="match status" value="1"/>
</dbReference>
<comment type="caution">
    <text evidence="7">The sequence shown here is derived from an EMBL/GenBank/DDBJ whole genome shotgun (WGS) entry which is preliminary data.</text>
</comment>
<comment type="subcellular location">
    <subcellularLocation>
        <location evidence="1">Membrane</location>
        <topology evidence="1">Multi-pass membrane protein</topology>
    </subcellularLocation>
</comment>
<feature type="transmembrane region" description="Helical" evidence="5">
    <location>
        <begin position="208"/>
        <end position="233"/>
    </location>
</feature>
<evidence type="ECO:0000256" key="1">
    <source>
        <dbReference type="ARBA" id="ARBA00004141"/>
    </source>
</evidence>
<keyword evidence="4 5" id="KW-0472">Membrane</keyword>
<feature type="domain" description="EamA" evidence="6">
    <location>
        <begin position="5"/>
        <end position="136"/>
    </location>
</feature>
<dbReference type="AlphaFoldDB" id="A0A367XK40"/>
<gene>
    <name evidence="7" type="ORF">TH25_01130</name>
</gene>
<dbReference type="Pfam" id="PF00892">
    <property type="entry name" value="EamA"/>
    <property type="match status" value="2"/>
</dbReference>